<accession>A0ABS1CQ18</accession>
<comment type="caution">
    <text evidence="2">The sequence shown here is derived from an EMBL/GenBank/DDBJ whole genome shotgun (WGS) entry which is preliminary data.</text>
</comment>
<dbReference type="InterPro" id="IPR023214">
    <property type="entry name" value="HAD_sf"/>
</dbReference>
<dbReference type="PANTHER" id="PTHR43520:SF8">
    <property type="entry name" value="P-TYPE CU(+) TRANSPORTER"/>
    <property type="match status" value="1"/>
</dbReference>
<reference evidence="2 3" key="1">
    <citation type="journal article" date="2020" name="Microorganisms">
        <title>Osmotic Adaptation and Compatible Solute Biosynthesis of Phototrophic Bacteria as Revealed from Genome Analyses.</title>
        <authorList>
            <person name="Imhoff J.F."/>
            <person name="Rahn T."/>
            <person name="Kunzel S."/>
            <person name="Keller A."/>
            <person name="Neulinger S.C."/>
        </authorList>
    </citation>
    <scope>NUCLEOTIDE SEQUENCE [LARGE SCALE GENOMIC DNA]</scope>
    <source>
        <strain evidence="2 3">DSM 6210</strain>
    </source>
</reference>
<dbReference type="InterPro" id="IPR036412">
    <property type="entry name" value="HAD-like_sf"/>
</dbReference>
<dbReference type="PANTHER" id="PTHR43520">
    <property type="entry name" value="ATP7, ISOFORM B"/>
    <property type="match status" value="1"/>
</dbReference>
<dbReference type="Proteomes" id="UP000748752">
    <property type="component" value="Unassembled WGS sequence"/>
</dbReference>
<dbReference type="Gene3D" id="3.40.50.1000">
    <property type="entry name" value="HAD superfamily/HAD-like"/>
    <property type="match status" value="1"/>
</dbReference>
<evidence type="ECO:0008006" key="4">
    <source>
        <dbReference type="Google" id="ProtNLM"/>
    </source>
</evidence>
<evidence type="ECO:0000256" key="1">
    <source>
        <dbReference type="ARBA" id="ARBA00022967"/>
    </source>
</evidence>
<evidence type="ECO:0000313" key="3">
    <source>
        <dbReference type="Proteomes" id="UP000748752"/>
    </source>
</evidence>
<protein>
    <recommendedName>
        <fullName evidence="4">HAD hydrolase-like protein</fullName>
    </recommendedName>
</protein>
<name>A0ABS1CQ18_9GAMM</name>
<keyword evidence="3" id="KW-1185">Reference proteome</keyword>
<sequence length="112" mass="12496">MQRGVESLDLYSYPYQELPQEKAKIVERLQQQGRKVCYVGDDIKDTIAMNTANVSLSRNAAKTIGTDSAQAVLMDGSLTHLYDLFDIAPKLSNSLWRSLTLVTLPTAALPWH</sequence>
<keyword evidence="1" id="KW-1278">Translocase</keyword>
<gene>
    <name evidence="2" type="ORF">CKO31_25630</name>
</gene>
<evidence type="ECO:0000313" key="2">
    <source>
        <dbReference type="EMBL" id="MBK1634039.1"/>
    </source>
</evidence>
<proteinExistence type="predicted"/>
<organism evidence="2 3">
    <name type="scientific">Thiohalocapsa halophila</name>
    <dbReference type="NCBI Taxonomy" id="69359"/>
    <lineage>
        <taxon>Bacteria</taxon>
        <taxon>Pseudomonadati</taxon>
        <taxon>Pseudomonadota</taxon>
        <taxon>Gammaproteobacteria</taxon>
        <taxon>Chromatiales</taxon>
        <taxon>Chromatiaceae</taxon>
        <taxon>Thiohalocapsa</taxon>
    </lineage>
</organism>
<dbReference type="SUPFAM" id="SSF56784">
    <property type="entry name" value="HAD-like"/>
    <property type="match status" value="1"/>
</dbReference>
<dbReference type="EMBL" id="NRRV01000216">
    <property type="protein sequence ID" value="MBK1634039.1"/>
    <property type="molecule type" value="Genomic_DNA"/>
</dbReference>